<evidence type="ECO:0008006" key="3">
    <source>
        <dbReference type="Google" id="ProtNLM"/>
    </source>
</evidence>
<dbReference type="SUPFAM" id="SSF53850">
    <property type="entry name" value="Periplasmic binding protein-like II"/>
    <property type="match status" value="1"/>
</dbReference>
<dbReference type="AlphaFoldDB" id="A0A6J4I524"/>
<evidence type="ECO:0000256" key="1">
    <source>
        <dbReference type="SAM" id="SignalP"/>
    </source>
</evidence>
<dbReference type="PROSITE" id="PS51257">
    <property type="entry name" value="PROKAR_LIPOPROTEIN"/>
    <property type="match status" value="1"/>
</dbReference>
<protein>
    <recommendedName>
        <fullName evidence="3">ABC transporter, substrate-binding protein (Cluster 1, maltose/g3p/polyamine/iron)</fullName>
    </recommendedName>
</protein>
<accession>A0A6J4I524</accession>
<feature type="chain" id="PRO_5027088828" description="ABC transporter, substrate-binding protein (Cluster 1, maltose/g3p/polyamine/iron)" evidence="1">
    <location>
        <begin position="24"/>
        <end position="453"/>
    </location>
</feature>
<dbReference type="InterPro" id="IPR050490">
    <property type="entry name" value="Bact_solute-bd_prot1"/>
</dbReference>
<keyword evidence="1" id="KW-0732">Signal</keyword>
<proteinExistence type="predicted"/>
<dbReference type="EMBL" id="CADCTC010000095">
    <property type="protein sequence ID" value="CAA9240687.1"/>
    <property type="molecule type" value="Genomic_DNA"/>
</dbReference>
<sequence>MLRRRFVMGSAAAAVGVSGVVAAACAGPGGSGSGGSGDKAPTIGARDVTLSWEVEMQPDVLSRVPAFLAEWTQKYPRVKIDAQHFDGGDGQKIQKMLTLAAAGTPVDVVGKLTYIQPLAAPGGALPLEPLIKRDKYDVSKYNKGWLTSFGTHQDKLYSLPYGMGGSAMVWVYNRAHFQEVGLKEPSADWKNPWTWEDFRQAAMRLTKRDGDTITRAGVEQFGNQYFSLPYPWGGQWLKADHKTSTADAPEMVEAYTRYLDLIFKDRVTTISPGGENLGTLHNRFYDGKVSMHYILGSRLPAFTDPAVHKVDYAMAPFPKGTLPNAPAASGDIDTNQLALGNQKTAEESWAFTKWLLEKARYAIFSDRMPTLTEDASAWAREAFKRVPATARVDVLVNAIASARPNDPVRSHVKVDQISSEAMNPAWNDMRAQKVAVKDALADAKRKIQGIIGS</sequence>
<dbReference type="Pfam" id="PF01547">
    <property type="entry name" value="SBP_bac_1"/>
    <property type="match status" value="1"/>
</dbReference>
<dbReference type="PANTHER" id="PTHR43649">
    <property type="entry name" value="ARABINOSE-BINDING PROTEIN-RELATED"/>
    <property type="match status" value="1"/>
</dbReference>
<organism evidence="2">
    <name type="scientific">uncultured Chloroflexota bacterium</name>
    <dbReference type="NCBI Taxonomy" id="166587"/>
    <lineage>
        <taxon>Bacteria</taxon>
        <taxon>Bacillati</taxon>
        <taxon>Chloroflexota</taxon>
        <taxon>environmental samples</taxon>
    </lineage>
</organism>
<dbReference type="Gene3D" id="3.40.190.10">
    <property type="entry name" value="Periplasmic binding protein-like II"/>
    <property type="match status" value="1"/>
</dbReference>
<dbReference type="InterPro" id="IPR006059">
    <property type="entry name" value="SBP"/>
</dbReference>
<dbReference type="PANTHER" id="PTHR43649:SF30">
    <property type="entry name" value="ABC TRANSPORTER SUBSTRATE-BINDING PROTEIN"/>
    <property type="match status" value="1"/>
</dbReference>
<name>A0A6J4I524_9CHLR</name>
<evidence type="ECO:0000313" key="2">
    <source>
        <dbReference type="EMBL" id="CAA9240687.1"/>
    </source>
</evidence>
<gene>
    <name evidence="2" type="ORF">AVDCRST_MAG77-1659</name>
</gene>
<reference evidence="2" key="1">
    <citation type="submission" date="2020-02" db="EMBL/GenBank/DDBJ databases">
        <authorList>
            <person name="Meier V. D."/>
        </authorList>
    </citation>
    <scope>NUCLEOTIDE SEQUENCE</scope>
    <source>
        <strain evidence="2">AVDCRST_MAG77</strain>
    </source>
</reference>
<feature type="signal peptide" evidence="1">
    <location>
        <begin position="1"/>
        <end position="23"/>
    </location>
</feature>